<evidence type="ECO:0000313" key="1">
    <source>
        <dbReference type="EMBL" id="GAG80398.1"/>
    </source>
</evidence>
<comment type="caution">
    <text evidence="1">The sequence shown here is derived from an EMBL/GenBank/DDBJ whole genome shotgun (WGS) entry which is preliminary data.</text>
</comment>
<dbReference type="AlphaFoldDB" id="X1B8C9"/>
<sequence length="93" mass="10693">NRFIGWIQRGFNVRNEGTDDFLAAPTGMEANYGYVDPDHLVNDALFIHSWNTKDGTTNPDRKWNYIVELERKKINETQAILAIVKGRAQDINN</sequence>
<organism evidence="1">
    <name type="scientific">marine sediment metagenome</name>
    <dbReference type="NCBI Taxonomy" id="412755"/>
    <lineage>
        <taxon>unclassified sequences</taxon>
        <taxon>metagenomes</taxon>
        <taxon>ecological metagenomes</taxon>
    </lineage>
</organism>
<gene>
    <name evidence="1" type="ORF">S01H4_27888</name>
</gene>
<dbReference type="EMBL" id="BART01013725">
    <property type="protein sequence ID" value="GAG80398.1"/>
    <property type="molecule type" value="Genomic_DNA"/>
</dbReference>
<reference evidence="1" key="1">
    <citation type="journal article" date="2014" name="Front. Microbiol.">
        <title>High frequency of phylogenetically diverse reductive dehalogenase-homologous genes in deep subseafloor sedimentary metagenomes.</title>
        <authorList>
            <person name="Kawai M."/>
            <person name="Futagami T."/>
            <person name="Toyoda A."/>
            <person name="Takaki Y."/>
            <person name="Nishi S."/>
            <person name="Hori S."/>
            <person name="Arai W."/>
            <person name="Tsubouchi T."/>
            <person name="Morono Y."/>
            <person name="Uchiyama I."/>
            <person name="Ito T."/>
            <person name="Fujiyama A."/>
            <person name="Inagaki F."/>
            <person name="Takami H."/>
        </authorList>
    </citation>
    <scope>NUCLEOTIDE SEQUENCE</scope>
    <source>
        <strain evidence="1">Expedition CK06-06</strain>
    </source>
</reference>
<protein>
    <submittedName>
        <fullName evidence="1">Uncharacterized protein</fullName>
    </submittedName>
</protein>
<feature type="non-terminal residue" evidence="1">
    <location>
        <position position="1"/>
    </location>
</feature>
<name>X1B8C9_9ZZZZ</name>
<accession>X1B8C9</accession>
<proteinExistence type="predicted"/>